<reference evidence="3 4" key="1">
    <citation type="submission" date="2020-07" db="EMBL/GenBank/DDBJ databases">
        <title>Genomic Encyclopedia of Archaeal and Bacterial Type Strains, Phase II (KMG-II): from individual species to whole genera.</title>
        <authorList>
            <person name="Goeker M."/>
        </authorList>
    </citation>
    <scope>NUCLEOTIDE SEQUENCE [LARGE SCALE GENOMIC DNA]</scope>
    <source>
        <strain evidence="3 4">DSM 21226</strain>
    </source>
</reference>
<feature type="region of interest" description="Disordered" evidence="1">
    <location>
        <begin position="370"/>
        <end position="389"/>
    </location>
</feature>
<dbReference type="AlphaFoldDB" id="A0A7Y9U6G4"/>
<proteinExistence type="predicted"/>
<dbReference type="GO" id="GO:0016757">
    <property type="term" value="F:glycosyltransferase activity"/>
    <property type="evidence" value="ECO:0007669"/>
    <property type="project" value="InterPro"/>
</dbReference>
<name>A0A7Y9U6G4_9BURK</name>
<keyword evidence="4" id="KW-1185">Reference proteome</keyword>
<evidence type="ECO:0000256" key="1">
    <source>
        <dbReference type="SAM" id="MobiDB-lite"/>
    </source>
</evidence>
<comment type="caution">
    <text evidence="3">The sequence shown here is derived from an EMBL/GenBank/DDBJ whole genome shotgun (WGS) entry which is preliminary data.</text>
</comment>
<gene>
    <name evidence="3" type="ORF">BDD16_001683</name>
</gene>
<dbReference type="EMBL" id="JACCFH010000001">
    <property type="protein sequence ID" value="NYG32697.1"/>
    <property type="molecule type" value="Genomic_DNA"/>
</dbReference>
<dbReference type="Proteomes" id="UP000518288">
    <property type="component" value="Unassembled WGS sequence"/>
</dbReference>
<dbReference type="Pfam" id="PF00534">
    <property type="entry name" value="Glycos_transf_1"/>
    <property type="match status" value="1"/>
</dbReference>
<evidence type="ECO:0000259" key="2">
    <source>
        <dbReference type="Pfam" id="PF00534"/>
    </source>
</evidence>
<protein>
    <recommendedName>
        <fullName evidence="2">Glycosyl transferase family 1 domain-containing protein</fullName>
    </recommendedName>
</protein>
<accession>A0A7Y9U6G4</accession>
<sequence>MTPPMTSRVLHLVSRLQPGGRGQTLWPTVLALADAGVPQSLVLMDQRDAAQARLMLPAGVQLGGDSAGRAGLPAVRQAATALRGALADGPTLAVHVHGLTAGLLGRHVLRGSSVQAPMFFHLDSDTLATRIARGLDRSAFLVQRNRVDALDPSGREHPGGPSRPVDEVYFNTERAEAETPLIVTTGQPGDLVYAQAFVQLAVMLTGLRPALTFGWIGDATPAVQQMLQAAQIRLMRGADAADRAETLCRAWVYVSPDPAGSDARGMAEAMAAGVPCLGRQVPAYRALIVHALSGYLCNRNNDLIAAIARLVEAAPLRHEMGQAARTRARHRHGRHRFRASMLLAHGLSPVPVLRSHHGVARTRFQTVGTTTDNPVVASARAAQPTDTSG</sequence>
<evidence type="ECO:0000313" key="3">
    <source>
        <dbReference type="EMBL" id="NYG32697.1"/>
    </source>
</evidence>
<dbReference type="RefSeq" id="WP_218897751.1">
    <property type="nucleotide sequence ID" value="NZ_JACCFH010000001.1"/>
</dbReference>
<dbReference type="Gene3D" id="3.40.50.2000">
    <property type="entry name" value="Glycogen Phosphorylase B"/>
    <property type="match status" value="2"/>
</dbReference>
<dbReference type="InterPro" id="IPR001296">
    <property type="entry name" value="Glyco_trans_1"/>
</dbReference>
<organism evidence="3 4">
    <name type="scientific">Sphaerotilus montanus</name>
    <dbReference type="NCBI Taxonomy" id="522889"/>
    <lineage>
        <taxon>Bacteria</taxon>
        <taxon>Pseudomonadati</taxon>
        <taxon>Pseudomonadota</taxon>
        <taxon>Betaproteobacteria</taxon>
        <taxon>Burkholderiales</taxon>
        <taxon>Sphaerotilaceae</taxon>
        <taxon>Sphaerotilus</taxon>
    </lineage>
</organism>
<evidence type="ECO:0000313" key="4">
    <source>
        <dbReference type="Proteomes" id="UP000518288"/>
    </source>
</evidence>
<dbReference type="SUPFAM" id="SSF53756">
    <property type="entry name" value="UDP-Glycosyltransferase/glycogen phosphorylase"/>
    <property type="match status" value="1"/>
</dbReference>
<feature type="domain" description="Glycosyl transferase family 1" evidence="2">
    <location>
        <begin position="242"/>
        <end position="326"/>
    </location>
</feature>